<dbReference type="InterPro" id="IPR050229">
    <property type="entry name" value="GlpE_sulfurtransferase"/>
</dbReference>
<evidence type="ECO:0000259" key="1">
    <source>
        <dbReference type="PROSITE" id="PS50206"/>
    </source>
</evidence>
<dbReference type="SUPFAM" id="SSF52821">
    <property type="entry name" value="Rhodanese/Cell cycle control phosphatase"/>
    <property type="match status" value="1"/>
</dbReference>
<dbReference type="Gene3D" id="1.20.1260.10">
    <property type="match status" value="1"/>
</dbReference>
<dbReference type="Proteomes" id="UP000002710">
    <property type="component" value="Chromosome"/>
</dbReference>
<dbReference type="PANTHER" id="PTHR43031:SF1">
    <property type="entry name" value="PYRIDINE NUCLEOTIDE-DISULPHIDE OXIDOREDUCTASE"/>
    <property type="match status" value="1"/>
</dbReference>
<dbReference type="CDD" id="cd00158">
    <property type="entry name" value="RHOD"/>
    <property type="match status" value="1"/>
</dbReference>
<dbReference type="PROSITE" id="PS00380">
    <property type="entry name" value="RHODANESE_1"/>
    <property type="match status" value="1"/>
</dbReference>
<dbReference type="SMART" id="SM00450">
    <property type="entry name" value="RHOD"/>
    <property type="match status" value="1"/>
</dbReference>
<evidence type="ECO:0000313" key="3">
    <source>
        <dbReference type="Proteomes" id="UP000002710"/>
    </source>
</evidence>
<dbReference type="EMBL" id="CP000112">
    <property type="protein sequence ID" value="ABB40042.1"/>
    <property type="molecule type" value="Genomic_DNA"/>
</dbReference>
<dbReference type="InterPro" id="IPR012347">
    <property type="entry name" value="Ferritin-like"/>
</dbReference>
<dbReference type="InterPro" id="IPR001307">
    <property type="entry name" value="Thiosulphate_STrfase_CS"/>
</dbReference>
<dbReference type="SUPFAM" id="SSF47240">
    <property type="entry name" value="Ferritin-like"/>
    <property type="match status" value="1"/>
</dbReference>
<name>Q30WA4_OLEA2</name>
<dbReference type="STRING" id="207559.Dde_3248"/>
<evidence type="ECO:0000313" key="2">
    <source>
        <dbReference type="EMBL" id="ABB40042.1"/>
    </source>
</evidence>
<proteinExistence type="predicted"/>
<dbReference type="InterPro" id="IPR009078">
    <property type="entry name" value="Ferritin-like_SF"/>
</dbReference>
<dbReference type="RefSeq" id="WP_011368991.1">
    <property type="nucleotide sequence ID" value="NC_007519.1"/>
</dbReference>
<dbReference type="Gene3D" id="3.40.250.10">
    <property type="entry name" value="Rhodanese-like domain"/>
    <property type="match status" value="1"/>
</dbReference>
<gene>
    <name evidence="2" type="ordered locus">Dde_3248</name>
</gene>
<feature type="domain" description="Rhodanese" evidence="1">
    <location>
        <begin position="24"/>
        <end position="114"/>
    </location>
</feature>
<dbReference type="Pfam" id="PF00581">
    <property type="entry name" value="Rhodanese"/>
    <property type="match status" value="1"/>
</dbReference>
<protein>
    <submittedName>
        <fullName evidence="2">Rhodanese-like protein</fullName>
    </submittedName>
</protein>
<sequence length="288" mass="31705">MHSQEIRAARVSAEGLRQLMARRREGEYTIVDVRSADEYRQGHIPGAVHIAVTELEQRIGELDAAQEHVFYCHSGSRSAAAAVLAAESGRLRGPLYNLDGGILAWEGASVADVPRIAVFDDVKDMRGLLLRAMDMEKAAFLLYSRVRGAVAHAGVCSLMDRLVNMEETHARVVYSYLKRQWDEIPDFKELFESLEGRVLEGGLTMDELEPWIRGAGTGDCTEIADLALEVEANALDLYRTLAHRAGRGGQDGGIASDEAVSAFTDLAQQEKQHARLILQHMEAFGGQD</sequence>
<dbReference type="PROSITE" id="PS50206">
    <property type="entry name" value="RHODANESE_3"/>
    <property type="match status" value="1"/>
</dbReference>
<dbReference type="AlphaFoldDB" id="Q30WA4"/>
<dbReference type="PANTHER" id="PTHR43031">
    <property type="entry name" value="FAD-DEPENDENT OXIDOREDUCTASE"/>
    <property type="match status" value="1"/>
</dbReference>
<dbReference type="GO" id="GO:0004792">
    <property type="term" value="F:thiosulfate-cyanide sulfurtransferase activity"/>
    <property type="evidence" value="ECO:0007669"/>
    <property type="project" value="InterPro"/>
</dbReference>
<reference evidence="2 3" key="1">
    <citation type="journal article" date="2011" name="J. Bacteriol.">
        <title>Complete genome sequence and updated annotation of Desulfovibrio alaskensis G20.</title>
        <authorList>
            <person name="Hauser L.J."/>
            <person name="Land M.L."/>
            <person name="Brown S.D."/>
            <person name="Larimer F."/>
            <person name="Keller K.L."/>
            <person name="Rapp-Giles B.J."/>
            <person name="Price M.N."/>
            <person name="Lin M."/>
            <person name="Bruce D.C."/>
            <person name="Detter J.C."/>
            <person name="Tapia R."/>
            <person name="Han C.S."/>
            <person name="Goodwin L.A."/>
            <person name="Cheng J.F."/>
            <person name="Pitluck S."/>
            <person name="Copeland A."/>
            <person name="Lucas S."/>
            <person name="Nolan M."/>
            <person name="Lapidus A.L."/>
            <person name="Palumbo A.V."/>
            <person name="Wall J.D."/>
        </authorList>
    </citation>
    <scope>NUCLEOTIDE SEQUENCE [LARGE SCALE GENOMIC DNA]</scope>
    <source>
        <strain evidence="3">ATCC BAA 1058 / DSM 17464 / G20</strain>
    </source>
</reference>
<dbReference type="CDD" id="cd01045">
    <property type="entry name" value="Ferritin_like_AB"/>
    <property type="match status" value="1"/>
</dbReference>
<accession>Q30WA4</accession>
<dbReference type="KEGG" id="dde:Dde_3248"/>
<organism evidence="2 3">
    <name type="scientific">Oleidesulfovibrio alaskensis (strain ATCC BAA-1058 / DSM 17464 / G20)</name>
    <name type="common">Desulfovibrio alaskensis</name>
    <dbReference type="NCBI Taxonomy" id="207559"/>
    <lineage>
        <taxon>Bacteria</taxon>
        <taxon>Pseudomonadati</taxon>
        <taxon>Thermodesulfobacteriota</taxon>
        <taxon>Desulfovibrionia</taxon>
        <taxon>Desulfovibrionales</taxon>
        <taxon>Desulfovibrionaceae</taxon>
        <taxon>Oleidesulfovibrio</taxon>
    </lineage>
</organism>
<dbReference type="eggNOG" id="COG0607">
    <property type="taxonomic scope" value="Bacteria"/>
</dbReference>
<keyword evidence="3" id="KW-1185">Reference proteome</keyword>
<dbReference type="InterPro" id="IPR001763">
    <property type="entry name" value="Rhodanese-like_dom"/>
</dbReference>
<dbReference type="DNASU" id="3758223"/>
<dbReference type="HOGENOM" id="CLU_084155_0_0_7"/>
<dbReference type="eggNOG" id="COG1633">
    <property type="taxonomic scope" value="Bacteria"/>
</dbReference>
<dbReference type="InterPro" id="IPR036873">
    <property type="entry name" value="Rhodanese-like_dom_sf"/>
</dbReference>